<organism evidence="1 2">
    <name type="scientific">Alkalicoccobacillus plakortidis</name>
    <dbReference type="NCBI Taxonomy" id="444060"/>
    <lineage>
        <taxon>Bacteria</taxon>
        <taxon>Bacillati</taxon>
        <taxon>Bacillota</taxon>
        <taxon>Bacilli</taxon>
        <taxon>Bacillales</taxon>
        <taxon>Bacillaceae</taxon>
        <taxon>Alkalicoccobacillus</taxon>
    </lineage>
</organism>
<comment type="caution">
    <text evidence="1">The sequence shown here is derived from an EMBL/GenBank/DDBJ whole genome shotgun (WGS) entry which is preliminary data.</text>
</comment>
<accession>A0ABT0XJL4</accession>
<proteinExistence type="predicted"/>
<dbReference type="RefSeq" id="WP_251607732.1">
    <property type="nucleotide sequence ID" value="NZ_JAMQJY010000001.1"/>
</dbReference>
<protein>
    <recommendedName>
        <fullName evidence="3">Acyltransferase family protein</fullName>
    </recommendedName>
</protein>
<keyword evidence="2" id="KW-1185">Reference proteome</keyword>
<evidence type="ECO:0000313" key="1">
    <source>
        <dbReference type="EMBL" id="MCM2676086.1"/>
    </source>
</evidence>
<dbReference type="EMBL" id="JAMQJY010000001">
    <property type="protein sequence ID" value="MCM2676086.1"/>
    <property type="molecule type" value="Genomic_DNA"/>
</dbReference>
<reference evidence="1" key="1">
    <citation type="submission" date="2022-06" db="EMBL/GenBank/DDBJ databases">
        <title>Alkalicoccobacillus porphyridii sp. nov., isolated from a marine red alga, Porphyridium purpureum and reclassification of Shouchella plakortidis and Shouchella gibsonii as Alkalicoccobacillus plakortidis comb. nov. and Alkalicoccobacillus gibsonii comb. nov.</title>
        <authorList>
            <person name="Kim K.H."/>
            <person name="Lee J.K."/>
            <person name="Han D.M."/>
            <person name="Baek J.H."/>
            <person name="Jeon C.O."/>
        </authorList>
    </citation>
    <scope>NUCLEOTIDE SEQUENCE</scope>
    <source>
        <strain evidence="1">DSM 19153</strain>
    </source>
</reference>
<name>A0ABT0XJL4_9BACI</name>
<evidence type="ECO:0000313" key="2">
    <source>
        <dbReference type="Proteomes" id="UP001203665"/>
    </source>
</evidence>
<dbReference type="Proteomes" id="UP001203665">
    <property type="component" value="Unassembled WGS sequence"/>
</dbReference>
<sequence length="50" mass="5816">MNKRVKWIDVAKGLGIILVVMSHAPINDTLKRFFVRFSYAIILLPIWDCL</sequence>
<gene>
    <name evidence="1" type="ORF">NDM98_11650</name>
</gene>
<evidence type="ECO:0008006" key="3">
    <source>
        <dbReference type="Google" id="ProtNLM"/>
    </source>
</evidence>